<keyword evidence="8 16" id="KW-0418">Kinase</keyword>
<gene>
    <name evidence="16" type="ORF">GCM10009118_25240</name>
</gene>
<feature type="transmembrane region" description="Helical" evidence="15">
    <location>
        <begin position="57"/>
        <end position="76"/>
    </location>
</feature>
<keyword evidence="3" id="KW-1003">Cell membrane</keyword>
<dbReference type="Gene3D" id="1.10.287.3610">
    <property type="match status" value="1"/>
</dbReference>
<evidence type="ECO:0000256" key="6">
    <source>
        <dbReference type="ARBA" id="ARBA00022692"/>
    </source>
</evidence>
<dbReference type="GO" id="GO:0016301">
    <property type="term" value="F:kinase activity"/>
    <property type="evidence" value="ECO:0007669"/>
    <property type="project" value="UniProtKB-KW"/>
</dbReference>
<comment type="caution">
    <text evidence="16">The sequence shown here is derived from an EMBL/GenBank/DDBJ whole genome shotgun (WGS) entry which is preliminary data.</text>
</comment>
<evidence type="ECO:0000256" key="5">
    <source>
        <dbReference type="ARBA" id="ARBA00022679"/>
    </source>
</evidence>
<evidence type="ECO:0000256" key="2">
    <source>
        <dbReference type="ARBA" id="ARBA00005967"/>
    </source>
</evidence>
<evidence type="ECO:0000256" key="15">
    <source>
        <dbReference type="SAM" id="Phobius"/>
    </source>
</evidence>
<evidence type="ECO:0000256" key="3">
    <source>
        <dbReference type="ARBA" id="ARBA00022475"/>
    </source>
</evidence>
<evidence type="ECO:0000256" key="12">
    <source>
        <dbReference type="ARBA" id="ARBA00023136"/>
    </source>
</evidence>
<evidence type="ECO:0000256" key="8">
    <source>
        <dbReference type="ARBA" id="ARBA00022777"/>
    </source>
</evidence>
<keyword evidence="4" id="KW-0444">Lipid biosynthesis</keyword>
<evidence type="ECO:0000256" key="10">
    <source>
        <dbReference type="ARBA" id="ARBA00022989"/>
    </source>
</evidence>
<keyword evidence="11" id="KW-0443">Lipid metabolism</keyword>
<name>A0ABP3Y7C6_9FLAO</name>
<evidence type="ECO:0000256" key="14">
    <source>
        <dbReference type="ARBA" id="ARBA00023264"/>
    </source>
</evidence>
<comment type="similarity">
    <text evidence="2">Belongs to the bacterial diacylglycerol kinase family.</text>
</comment>
<evidence type="ECO:0000256" key="11">
    <source>
        <dbReference type="ARBA" id="ARBA00023098"/>
    </source>
</evidence>
<dbReference type="PANTHER" id="PTHR34299">
    <property type="entry name" value="DIACYLGLYCEROL KINASE"/>
    <property type="match status" value="1"/>
</dbReference>
<dbReference type="EMBL" id="BAAAFH010000022">
    <property type="protein sequence ID" value="GAA0876114.1"/>
    <property type="molecule type" value="Genomic_DNA"/>
</dbReference>
<organism evidence="16 17">
    <name type="scientific">Wandonia haliotis</name>
    <dbReference type="NCBI Taxonomy" id="574963"/>
    <lineage>
        <taxon>Bacteria</taxon>
        <taxon>Pseudomonadati</taxon>
        <taxon>Bacteroidota</taxon>
        <taxon>Flavobacteriia</taxon>
        <taxon>Flavobacteriales</taxon>
        <taxon>Crocinitomicaceae</taxon>
        <taxon>Wandonia</taxon>
    </lineage>
</organism>
<evidence type="ECO:0000313" key="16">
    <source>
        <dbReference type="EMBL" id="GAA0876114.1"/>
    </source>
</evidence>
<dbReference type="InterPro" id="IPR033717">
    <property type="entry name" value="UDPK"/>
</dbReference>
<dbReference type="InterPro" id="IPR000829">
    <property type="entry name" value="DAGK"/>
</dbReference>
<dbReference type="Proteomes" id="UP001501126">
    <property type="component" value="Unassembled WGS sequence"/>
</dbReference>
<keyword evidence="14" id="KW-1208">Phospholipid metabolism</keyword>
<evidence type="ECO:0000313" key="17">
    <source>
        <dbReference type="Proteomes" id="UP001501126"/>
    </source>
</evidence>
<keyword evidence="13" id="KW-0594">Phospholipid biosynthesis</keyword>
<reference evidence="17" key="1">
    <citation type="journal article" date="2019" name="Int. J. Syst. Evol. Microbiol.">
        <title>The Global Catalogue of Microorganisms (GCM) 10K type strain sequencing project: providing services to taxonomists for standard genome sequencing and annotation.</title>
        <authorList>
            <consortium name="The Broad Institute Genomics Platform"/>
            <consortium name="The Broad Institute Genome Sequencing Center for Infectious Disease"/>
            <person name="Wu L."/>
            <person name="Ma J."/>
        </authorList>
    </citation>
    <scope>NUCLEOTIDE SEQUENCE [LARGE SCALE GENOMIC DNA]</scope>
    <source>
        <strain evidence="17">JCM 16083</strain>
    </source>
</reference>
<dbReference type="RefSeq" id="WP_343788324.1">
    <property type="nucleotide sequence ID" value="NZ_BAAAFH010000022.1"/>
</dbReference>
<dbReference type="PANTHER" id="PTHR34299:SF1">
    <property type="entry name" value="DIACYLGLYCEROL KINASE"/>
    <property type="match status" value="1"/>
</dbReference>
<sequence>MNKQKFSLKKRIHSFRYAIEGLVAFFKEEHNARIHLVASCIVLSTGFFLKISQMEWIAILFAISIVFITELINTSIERVADYISPEFHPKIKLIKDLAAGAVLVAALFAILVGSLVFIPHFW</sequence>
<keyword evidence="9" id="KW-0067">ATP-binding</keyword>
<protein>
    <submittedName>
        <fullName evidence="16">Diacylglycerol kinase</fullName>
    </submittedName>
</protein>
<proteinExistence type="inferred from homology"/>
<keyword evidence="10 15" id="KW-1133">Transmembrane helix</keyword>
<dbReference type="InterPro" id="IPR036945">
    <property type="entry name" value="DAGK_sf"/>
</dbReference>
<feature type="transmembrane region" description="Helical" evidence="15">
    <location>
        <begin position="97"/>
        <end position="118"/>
    </location>
</feature>
<comment type="subcellular location">
    <subcellularLocation>
        <location evidence="1">Cell membrane</location>
        <topology evidence="1">Multi-pass membrane protein</topology>
    </subcellularLocation>
</comment>
<evidence type="ECO:0000256" key="7">
    <source>
        <dbReference type="ARBA" id="ARBA00022741"/>
    </source>
</evidence>
<feature type="transmembrane region" description="Helical" evidence="15">
    <location>
        <begin position="34"/>
        <end position="51"/>
    </location>
</feature>
<evidence type="ECO:0000256" key="4">
    <source>
        <dbReference type="ARBA" id="ARBA00022516"/>
    </source>
</evidence>
<keyword evidence="17" id="KW-1185">Reference proteome</keyword>
<accession>A0ABP3Y7C6</accession>
<dbReference type="Pfam" id="PF01219">
    <property type="entry name" value="DAGK_prokar"/>
    <property type="match status" value="1"/>
</dbReference>
<keyword evidence="12 15" id="KW-0472">Membrane</keyword>
<keyword evidence="7" id="KW-0547">Nucleotide-binding</keyword>
<keyword evidence="5" id="KW-0808">Transferase</keyword>
<keyword evidence="6 15" id="KW-0812">Transmembrane</keyword>
<evidence type="ECO:0000256" key="13">
    <source>
        <dbReference type="ARBA" id="ARBA00023209"/>
    </source>
</evidence>
<evidence type="ECO:0000256" key="1">
    <source>
        <dbReference type="ARBA" id="ARBA00004651"/>
    </source>
</evidence>
<evidence type="ECO:0000256" key="9">
    <source>
        <dbReference type="ARBA" id="ARBA00022840"/>
    </source>
</evidence>
<dbReference type="CDD" id="cd14265">
    <property type="entry name" value="UDPK_IM_like"/>
    <property type="match status" value="1"/>
</dbReference>